<proteinExistence type="predicted"/>
<dbReference type="PANTHER" id="PTHR30006">
    <property type="entry name" value="THIAMINE-BINDING PERIPLASMIC PROTEIN-RELATED"/>
    <property type="match status" value="1"/>
</dbReference>
<evidence type="ECO:0000313" key="3">
    <source>
        <dbReference type="Proteomes" id="UP000569732"/>
    </source>
</evidence>
<gene>
    <name evidence="2" type="ORF">H0A36_14025</name>
</gene>
<sequence>MDIIKRLGLLGLLVAISQVVIAKNNTKIVVVYSVTSFSKQASKAFRKATGIKVHVLGRSGSGATLARITGERRSPKADVWVGGSLGAHAQAAFSGLTEPYRPNNFDELDPEFRDPLGNNRVTGLYTGVLGFIVNYDVLKAKQLSAPNSWQSLLENRYHGLIGMKSPLVSGTAYTTLATLVQMMGEDAAFSYLKSLYHNLAGYTHSHTRLTSLGKLGITITFLHEAVEEKYKFPEKILTQSYQKKVLAMK</sequence>
<evidence type="ECO:0000313" key="2">
    <source>
        <dbReference type="EMBL" id="NYZ67134.1"/>
    </source>
</evidence>
<accession>A0A853IAR9</accession>
<name>A0A853IAR9_9GAMM</name>
<dbReference type="PANTHER" id="PTHR30006:SF2">
    <property type="entry name" value="ABC TRANSPORTER SUBSTRATE-BINDING PROTEIN"/>
    <property type="match status" value="1"/>
</dbReference>
<dbReference type="Pfam" id="PF13343">
    <property type="entry name" value="SBP_bac_6"/>
    <property type="match status" value="1"/>
</dbReference>
<dbReference type="GO" id="GO:0030976">
    <property type="term" value="F:thiamine pyrophosphate binding"/>
    <property type="evidence" value="ECO:0007669"/>
    <property type="project" value="TreeGrafter"/>
</dbReference>
<reference evidence="2 3" key="1">
    <citation type="submission" date="2020-07" db="EMBL/GenBank/DDBJ databases">
        <title>Endozoicomonas sp. nov., isolated from sediment.</title>
        <authorList>
            <person name="Gu T."/>
        </authorList>
    </citation>
    <scope>NUCLEOTIDE SEQUENCE [LARGE SCALE GENOMIC DNA]</scope>
    <source>
        <strain evidence="2 3">SM1973</strain>
    </source>
</reference>
<dbReference type="GO" id="GO:0030975">
    <property type="term" value="F:thiamine binding"/>
    <property type="evidence" value="ECO:0007669"/>
    <property type="project" value="TreeGrafter"/>
</dbReference>
<comment type="caution">
    <text evidence="2">The sequence shown here is derived from an EMBL/GenBank/DDBJ whole genome shotgun (WGS) entry which is preliminary data.</text>
</comment>
<dbReference type="Proteomes" id="UP000569732">
    <property type="component" value="Unassembled WGS sequence"/>
</dbReference>
<dbReference type="RefSeq" id="WP_180569155.1">
    <property type="nucleotide sequence ID" value="NZ_JACCKB010000021.1"/>
</dbReference>
<dbReference type="SUPFAM" id="SSF53850">
    <property type="entry name" value="Periplasmic binding protein-like II"/>
    <property type="match status" value="1"/>
</dbReference>
<dbReference type="GO" id="GO:0015888">
    <property type="term" value="P:thiamine transport"/>
    <property type="evidence" value="ECO:0007669"/>
    <property type="project" value="TreeGrafter"/>
</dbReference>
<dbReference type="EMBL" id="JACCKB010000021">
    <property type="protein sequence ID" value="NYZ67134.1"/>
    <property type="molecule type" value="Genomic_DNA"/>
</dbReference>
<dbReference type="AlphaFoldDB" id="A0A853IAR9"/>
<dbReference type="GO" id="GO:0030288">
    <property type="term" value="C:outer membrane-bounded periplasmic space"/>
    <property type="evidence" value="ECO:0007669"/>
    <property type="project" value="TreeGrafter"/>
</dbReference>
<organism evidence="2 3">
    <name type="scientific">Spartinivicinus marinus</name>
    <dbReference type="NCBI Taxonomy" id="2994442"/>
    <lineage>
        <taxon>Bacteria</taxon>
        <taxon>Pseudomonadati</taxon>
        <taxon>Pseudomonadota</taxon>
        <taxon>Gammaproteobacteria</taxon>
        <taxon>Oceanospirillales</taxon>
        <taxon>Zooshikellaceae</taxon>
        <taxon>Spartinivicinus</taxon>
    </lineage>
</organism>
<evidence type="ECO:0000256" key="1">
    <source>
        <dbReference type="ARBA" id="ARBA00022729"/>
    </source>
</evidence>
<keyword evidence="1" id="KW-0732">Signal</keyword>
<protein>
    <submittedName>
        <fullName evidence="2">ABC transporter substrate-binding protein</fullName>
    </submittedName>
</protein>
<dbReference type="Gene3D" id="3.40.190.10">
    <property type="entry name" value="Periplasmic binding protein-like II"/>
    <property type="match status" value="1"/>
</dbReference>
<keyword evidence="3" id="KW-1185">Reference proteome</keyword>